<dbReference type="InterPro" id="IPR011417">
    <property type="entry name" value="ANTH_dom"/>
</dbReference>
<dbReference type="InterPro" id="IPR013809">
    <property type="entry name" value="ENTH"/>
</dbReference>
<dbReference type="GO" id="GO:0005905">
    <property type="term" value="C:clathrin-coated pit"/>
    <property type="evidence" value="ECO:0007669"/>
    <property type="project" value="TreeGrafter"/>
</dbReference>
<feature type="compositionally biased region" description="Basic and acidic residues" evidence="3">
    <location>
        <begin position="301"/>
        <end position="315"/>
    </location>
</feature>
<evidence type="ECO:0000313" key="5">
    <source>
        <dbReference type="EMBL" id="OBT98493.2"/>
    </source>
</evidence>
<dbReference type="PANTHER" id="PTHR22951">
    <property type="entry name" value="CLATHRIN ASSEMBLY PROTEIN"/>
    <property type="match status" value="1"/>
</dbReference>
<dbReference type="Proteomes" id="UP000091956">
    <property type="component" value="Unassembled WGS sequence"/>
</dbReference>
<dbReference type="FunFam" id="1.25.40.90:FF:000025">
    <property type="entry name" value="ENTH domain protein"/>
    <property type="match status" value="1"/>
</dbReference>
<evidence type="ECO:0000313" key="6">
    <source>
        <dbReference type="Proteomes" id="UP000091956"/>
    </source>
</evidence>
<dbReference type="GO" id="GO:0030136">
    <property type="term" value="C:clathrin-coated vesicle"/>
    <property type="evidence" value="ECO:0007669"/>
    <property type="project" value="InterPro"/>
</dbReference>
<dbReference type="InterPro" id="IPR008942">
    <property type="entry name" value="ENTH_VHS"/>
</dbReference>
<dbReference type="EMBL" id="KV460216">
    <property type="protein sequence ID" value="OBT98493.2"/>
    <property type="molecule type" value="Genomic_DNA"/>
</dbReference>
<feature type="region of interest" description="Disordered" evidence="3">
    <location>
        <begin position="491"/>
        <end position="624"/>
    </location>
</feature>
<feature type="compositionally biased region" description="Polar residues" evidence="3">
    <location>
        <begin position="540"/>
        <end position="552"/>
    </location>
</feature>
<protein>
    <recommendedName>
        <fullName evidence="4">ENTH domain-containing protein</fullName>
    </recommendedName>
</protein>
<feature type="domain" description="ENTH" evidence="4">
    <location>
        <begin position="1"/>
        <end position="124"/>
    </location>
</feature>
<feature type="region of interest" description="Disordered" evidence="3">
    <location>
        <begin position="349"/>
        <end position="386"/>
    </location>
</feature>
<organism evidence="5 6">
    <name type="scientific">Pseudogymnoascus verrucosus</name>
    <dbReference type="NCBI Taxonomy" id="342668"/>
    <lineage>
        <taxon>Eukaryota</taxon>
        <taxon>Fungi</taxon>
        <taxon>Dikarya</taxon>
        <taxon>Ascomycota</taxon>
        <taxon>Pezizomycotina</taxon>
        <taxon>Leotiomycetes</taxon>
        <taxon>Thelebolales</taxon>
        <taxon>Thelebolaceae</taxon>
        <taxon>Pseudogymnoascus</taxon>
    </lineage>
</organism>
<name>A0A1B8GRP3_9PEZI</name>
<dbReference type="InterPro" id="IPR014712">
    <property type="entry name" value="ANTH_dom_sf"/>
</dbReference>
<dbReference type="STRING" id="342668.A0A1B8GRP3"/>
<feature type="region of interest" description="Disordered" evidence="3">
    <location>
        <begin position="285"/>
        <end position="332"/>
    </location>
</feature>
<feature type="compositionally biased region" description="Polar residues" evidence="3">
    <location>
        <begin position="441"/>
        <end position="460"/>
    </location>
</feature>
<dbReference type="SUPFAM" id="SSF48464">
    <property type="entry name" value="ENTH/VHS domain"/>
    <property type="match status" value="1"/>
</dbReference>
<dbReference type="GO" id="GO:0006900">
    <property type="term" value="P:vesicle budding from membrane"/>
    <property type="evidence" value="ECO:0007669"/>
    <property type="project" value="TreeGrafter"/>
</dbReference>
<dbReference type="GO" id="GO:0000149">
    <property type="term" value="F:SNARE binding"/>
    <property type="evidence" value="ECO:0007669"/>
    <property type="project" value="TreeGrafter"/>
</dbReference>
<feature type="compositionally biased region" description="Polar residues" evidence="3">
    <location>
        <begin position="496"/>
        <end position="516"/>
    </location>
</feature>
<dbReference type="AlphaFoldDB" id="A0A1B8GRP3"/>
<dbReference type="InterPro" id="IPR045192">
    <property type="entry name" value="AP180-like"/>
</dbReference>
<feature type="region of interest" description="Disordered" evidence="3">
    <location>
        <begin position="399"/>
        <end position="477"/>
    </location>
</feature>
<feature type="compositionally biased region" description="Low complexity" evidence="3">
    <location>
        <begin position="399"/>
        <end position="429"/>
    </location>
</feature>
<feature type="compositionally biased region" description="Low complexity" evidence="3">
    <location>
        <begin position="369"/>
        <end position="386"/>
    </location>
</feature>
<dbReference type="Pfam" id="PF07651">
    <property type="entry name" value="ANTH"/>
    <property type="match status" value="1"/>
</dbReference>
<feature type="compositionally biased region" description="Low complexity" evidence="3">
    <location>
        <begin position="529"/>
        <end position="539"/>
    </location>
</feature>
<dbReference type="GO" id="GO:0048268">
    <property type="term" value="P:clathrin coat assembly"/>
    <property type="evidence" value="ECO:0007669"/>
    <property type="project" value="InterPro"/>
</dbReference>
<dbReference type="GO" id="GO:0005545">
    <property type="term" value="F:1-phosphatidylinositol binding"/>
    <property type="evidence" value="ECO:0007669"/>
    <property type="project" value="InterPro"/>
</dbReference>
<dbReference type="Gene3D" id="1.20.58.150">
    <property type="entry name" value="ANTH domain"/>
    <property type="match status" value="1"/>
</dbReference>
<dbReference type="Gene3D" id="1.25.40.90">
    <property type="match status" value="1"/>
</dbReference>
<dbReference type="PROSITE" id="PS50942">
    <property type="entry name" value="ENTH"/>
    <property type="match status" value="1"/>
</dbReference>
<dbReference type="FunFam" id="1.20.58.150:FF:000004">
    <property type="entry name" value="ENTH domain protein"/>
    <property type="match status" value="1"/>
</dbReference>
<dbReference type="CDD" id="cd16988">
    <property type="entry name" value="ANTH_N_YAP180"/>
    <property type="match status" value="1"/>
</dbReference>
<comment type="subcellular location">
    <subcellularLocation>
        <location evidence="1">Cytoplasm</location>
    </subcellularLocation>
</comment>
<accession>A0A1B8GRP3</accession>
<keyword evidence="6" id="KW-1185">Reference proteome</keyword>
<evidence type="ECO:0000259" key="4">
    <source>
        <dbReference type="PROSITE" id="PS50942"/>
    </source>
</evidence>
<keyword evidence="2" id="KW-0963">Cytoplasm</keyword>
<dbReference type="GO" id="GO:0032050">
    <property type="term" value="F:clathrin heavy chain binding"/>
    <property type="evidence" value="ECO:0007669"/>
    <property type="project" value="TreeGrafter"/>
</dbReference>
<dbReference type="SMART" id="SM00273">
    <property type="entry name" value="ENTH"/>
    <property type="match status" value="1"/>
</dbReference>
<dbReference type="GO" id="GO:0072583">
    <property type="term" value="P:clathrin-dependent endocytosis"/>
    <property type="evidence" value="ECO:0007669"/>
    <property type="project" value="InterPro"/>
</dbReference>
<feature type="compositionally biased region" description="Polar residues" evidence="3">
    <location>
        <begin position="354"/>
        <end position="368"/>
    </location>
</feature>
<proteinExistence type="predicted"/>
<reference evidence="5 6" key="1">
    <citation type="submission" date="2016-03" db="EMBL/GenBank/DDBJ databases">
        <title>Comparative genomics of Pseudogymnoascus destructans, the fungus causing white-nose syndrome of bats.</title>
        <authorList>
            <person name="Palmer J.M."/>
            <person name="Drees K.P."/>
            <person name="Foster J.T."/>
            <person name="Lindner D.L."/>
        </authorList>
    </citation>
    <scope>NUCLEOTIDE SEQUENCE [LARGE SCALE GENOMIC DNA]</scope>
    <source>
        <strain evidence="5 6">UAMH 10579</strain>
    </source>
</reference>
<gene>
    <name evidence="5" type="ORF">VE01_03481</name>
</gene>
<reference evidence="6" key="2">
    <citation type="journal article" date="2018" name="Nat. Commun.">
        <title>Extreme sensitivity to ultraviolet light in the fungal pathogen causing white-nose syndrome of bats.</title>
        <authorList>
            <person name="Palmer J.M."/>
            <person name="Drees K.P."/>
            <person name="Foster J.T."/>
            <person name="Lindner D.L."/>
        </authorList>
    </citation>
    <scope>NUCLEOTIDE SEQUENCE [LARGE SCALE GENOMIC DNA]</scope>
    <source>
        <strain evidence="6">UAMH 10579</strain>
    </source>
</reference>
<dbReference type="GeneID" id="28836867"/>
<evidence type="ECO:0000256" key="1">
    <source>
        <dbReference type="ARBA" id="ARBA00004496"/>
    </source>
</evidence>
<dbReference type="RefSeq" id="XP_059319858.1">
    <property type="nucleotide sequence ID" value="XM_059463533.1"/>
</dbReference>
<evidence type="ECO:0000256" key="3">
    <source>
        <dbReference type="SAM" id="MobiDB-lite"/>
    </source>
</evidence>
<dbReference type="PANTHER" id="PTHR22951:SF5">
    <property type="entry name" value="PHOSPHATIDYLINOSITOL-BINDING CLATHRIN ASSEMBLY PROTEIN LAP"/>
    <property type="match status" value="1"/>
</dbReference>
<evidence type="ECO:0000256" key="2">
    <source>
        <dbReference type="ARBA" id="ARBA00022490"/>
    </source>
</evidence>
<sequence>MSSSFEKSVKGATKIKLAPPKSKYIEHILIATHSGEHGVAEVFRALQNRLRDSTWTVVFKGLITVHLMIREGSPDVTLEFLSNHKNMLATSSFTDVQTHGKNIRHYSSYLTERARGYRHSKCDFVRGAENRFQKLTVDKGLLRETELVQLQISTLLKCDVLDNEPENEITITVFRMLVLDLLALYHVINQAMIAILGQFFEMTKTDAQRALEIYRRFTKHTDLVVAYLGTARTYEHKTRVEVPKLKHAPVNLGKQLEDYLADPDFDINRRQYLAEEEAKKKKNGTFKPFLTAQKTGGSSSRVDEAKAFPDAKPTKETAAITTKAQPAPPKGPAPDLIDFFASIEQKQEPLETAPPQQQVNAPNFTGAPQFQGQQQQPMQQQAIHQQQVFQQNGFMQQQTGFQDPNQQQQQFNNGFAQPQPMQQPQQLQPNMTGAGFGGYTPQPQAYPSNSLSPINQNSLSPFPGQPQPPFQTGQQQQVTNPFRASMMMNHAASASPTTMGQSTSHTLSPVSPQNTNPFAKPASAPPGGPQAQQYQPTGPTASPLQPAPTGTNPFARRPGTSGAGTPGGLAPQPTGTNPFRQSAFVNTATGMGWQNNQAPIGGGLDSMPTIEVFPRPAQQQPWSQ</sequence>
<dbReference type="SUPFAM" id="SSF89009">
    <property type="entry name" value="GAT-like domain"/>
    <property type="match status" value="1"/>
</dbReference>
<dbReference type="GO" id="GO:0005546">
    <property type="term" value="F:phosphatidylinositol-4,5-bisphosphate binding"/>
    <property type="evidence" value="ECO:0007669"/>
    <property type="project" value="TreeGrafter"/>
</dbReference>
<feature type="compositionally biased region" description="Polar residues" evidence="3">
    <location>
        <begin position="573"/>
        <end position="598"/>
    </location>
</feature>